<gene>
    <name evidence="3" type="ordered locus">Gura_2880</name>
</gene>
<reference evidence="3 4" key="1">
    <citation type="submission" date="2007-05" db="EMBL/GenBank/DDBJ databases">
        <title>Complete sequence of Geobacter uraniireducens Rf4.</title>
        <authorList>
            <consortium name="US DOE Joint Genome Institute"/>
            <person name="Copeland A."/>
            <person name="Lucas S."/>
            <person name="Lapidus A."/>
            <person name="Barry K."/>
            <person name="Detter J.C."/>
            <person name="Glavina del Rio T."/>
            <person name="Hammon N."/>
            <person name="Israni S."/>
            <person name="Dalin E."/>
            <person name="Tice H."/>
            <person name="Pitluck S."/>
            <person name="Chertkov O."/>
            <person name="Brettin T."/>
            <person name="Bruce D."/>
            <person name="Han C."/>
            <person name="Schmutz J."/>
            <person name="Larimer F."/>
            <person name="Land M."/>
            <person name="Hauser L."/>
            <person name="Kyrpides N."/>
            <person name="Mikhailova N."/>
            <person name="Shelobolina E."/>
            <person name="Aklujkar M."/>
            <person name="Lovley D."/>
            <person name="Richardson P."/>
        </authorList>
    </citation>
    <scope>NUCLEOTIDE SEQUENCE [LARGE SCALE GENOMIC DNA]</scope>
    <source>
        <strain evidence="3 4">Rf4</strain>
    </source>
</reference>
<evidence type="ECO:0000313" key="4">
    <source>
        <dbReference type="Proteomes" id="UP000006695"/>
    </source>
</evidence>
<dbReference type="EMBL" id="CP000698">
    <property type="protein sequence ID" value="ABQ27052.1"/>
    <property type="molecule type" value="Genomic_DNA"/>
</dbReference>
<accession>A5G5I4</accession>
<name>A5G5I4_GEOUR</name>
<dbReference type="HOGENOM" id="CLU_128174_0_0_7"/>
<protein>
    <recommendedName>
        <fullName evidence="2">Zinc-ribbon domain-containing protein</fullName>
    </recommendedName>
</protein>
<keyword evidence="1" id="KW-0472">Membrane</keyword>
<keyword evidence="1" id="KW-0812">Transmembrane</keyword>
<organism evidence="3 4">
    <name type="scientific">Geotalea uraniireducens (strain Rf4)</name>
    <name type="common">Geobacter uraniireducens</name>
    <dbReference type="NCBI Taxonomy" id="351605"/>
    <lineage>
        <taxon>Bacteria</taxon>
        <taxon>Pseudomonadati</taxon>
        <taxon>Thermodesulfobacteriota</taxon>
        <taxon>Desulfuromonadia</taxon>
        <taxon>Geobacterales</taxon>
        <taxon>Geobacteraceae</taxon>
        <taxon>Geotalea</taxon>
    </lineage>
</organism>
<dbReference type="KEGG" id="gur:Gura_2880"/>
<dbReference type="OrthoDB" id="6172983at2"/>
<feature type="transmembrane region" description="Helical" evidence="1">
    <location>
        <begin position="62"/>
        <end position="82"/>
    </location>
</feature>
<dbReference type="RefSeq" id="WP_011939724.1">
    <property type="nucleotide sequence ID" value="NC_009483.1"/>
</dbReference>
<proteinExistence type="predicted"/>
<dbReference type="Pfam" id="PF10754">
    <property type="entry name" value="DUF2569"/>
    <property type="match status" value="1"/>
</dbReference>
<sequence>MYCTQCGAQAVSEAKFCAKCGEALGTSSVITEPELPLSLASMQNSSPATDDAKCGPTGVGGWLKLLVVGMLVLGPLMGAGRIENDFMMAEHQNPNITSLNEWKTFKNATWWTFYIVAAMSFYGGWGLARGRDVSVVNRAKAILWLTGPVASINLAIIIPFIIFGKTEAGNPQFIGGFFASVVGAIIWTVYLSKSKRVRNTYCNSKHFM</sequence>
<evidence type="ECO:0000313" key="3">
    <source>
        <dbReference type="EMBL" id="ABQ27052.1"/>
    </source>
</evidence>
<evidence type="ECO:0000256" key="1">
    <source>
        <dbReference type="SAM" id="Phobius"/>
    </source>
</evidence>
<dbReference type="AlphaFoldDB" id="A5G5I4"/>
<feature type="transmembrane region" description="Helical" evidence="1">
    <location>
        <begin position="141"/>
        <end position="161"/>
    </location>
</feature>
<dbReference type="Pfam" id="PF13240">
    <property type="entry name" value="Zn_Ribbon_1"/>
    <property type="match status" value="1"/>
</dbReference>
<keyword evidence="4" id="KW-1185">Reference proteome</keyword>
<feature type="transmembrane region" description="Helical" evidence="1">
    <location>
        <begin position="173"/>
        <end position="191"/>
    </location>
</feature>
<evidence type="ECO:0000259" key="2">
    <source>
        <dbReference type="Pfam" id="PF13240"/>
    </source>
</evidence>
<dbReference type="Proteomes" id="UP000006695">
    <property type="component" value="Chromosome"/>
</dbReference>
<dbReference type="InterPro" id="IPR019690">
    <property type="entry name" value="DUF2569"/>
</dbReference>
<feature type="transmembrane region" description="Helical" evidence="1">
    <location>
        <begin position="108"/>
        <end position="129"/>
    </location>
</feature>
<dbReference type="InterPro" id="IPR026870">
    <property type="entry name" value="Zinc_ribbon_dom"/>
</dbReference>
<keyword evidence="1" id="KW-1133">Transmembrane helix</keyword>
<feature type="domain" description="Zinc-ribbon" evidence="2">
    <location>
        <begin position="2"/>
        <end position="23"/>
    </location>
</feature>